<dbReference type="OrthoDB" id="2366034at2"/>
<evidence type="ECO:0000313" key="1">
    <source>
        <dbReference type="EMBL" id="CEG24192.1"/>
    </source>
</evidence>
<accession>A0A098EQW7</accession>
<gene>
    <name evidence="1" type="ORF">BN1080_03212</name>
</gene>
<dbReference type="EMBL" id="CCXS01000001">
    <property type="protein sequence ID" value="CEG24192.1"/>
    <property type="molecule type" value="Genomic_DNA"/>
</dbReference>
<reference evidence="1 2" key="1">
    <citation type="submission" date="2014-09" db="EMBL/GenBank/DDBJ databases">
        <authorList>
            <person name="Urmite Genomes Urmite Genomes"/>
        </authorList>
    </citation>
    <scope>NUCLEOTIDE SEQUENCE [LARGE SCALE GENOMIC DNA]</scope>
    <source>
        <strain evidence="1 2">ES2</strain>
    </source>
</reference>
<evidence type="ECO:0008006" key="3">
    <source>
        <dbReference type="Google" id="ProtNLM"/>
    </source>
</evidence>
<protein>
    <recommendedName>
        <fullName evidence="3">DUF3006 domain-containing protein</fullName>
    </recommendedName>
</protein>
<dbReference type="STRING" id="1499687.BN1080_03212"/>
<evidence type="ECO:0000313" key="2">
    <source>
        <dbReference type="Proteomes" id="UP000043699"/>
    </source>
</evidence>
<proteinExistence type="predicted"/>
<name>A0A098EQW7_9BACL</name>
<dbReference type="InterPro" id="IPR021377">
    <property type="entry name" value="DUF3006"/>
</dbReference>
<sequence>MKGMLNRIEDGWAVILIEEEQKELLLPLSQLPEGSRVNSWFDIELEGEDLCSISLDEESRAAKEQEARDLRRKLRRRSRGSRFKRK</sequence>
<keyword evidence="2" id="KW-1185">Reference proteome</keyword>
<organism evidence="1 2">
    <name type="scientific">Planococcus massiliensis</name>
    <dbReference type="NCBI Taxonomy" id="1499687"/>
    <lineage>
        <taxon>Bacteria</taxon>
        <taxon>Bacillati</taxon>
        <taxon>Bacillota</taxon>
        <taxon>Bacilli</taxon>
        <taxon>Bacillales</taxon>
        <taxon>Caryophanaceae</taxon>
        <taxon>Planococcus</taxon>
    </lineage>
</organism>
<dbReference type="AlphaFoldDB" id="A0A098EQW7"/>
<dbReference type="RefSeq" id="WP_052653504.1">
    <property type="nucleotide sequence ID" value="NZ_CCXS01000001.1"/>
</dbReference>
<dbReference type="Proteomes" id="UP000043699">
    <property type="component" value="Unassembled WGS sequence"/>
</dbReference>
<dbReference type="Pfam" id="PF11213">
    <property type="entry name" value="DUF3006"/>
    <property type="match status" value="1"/>
</dbReference>